<keyword evidence="6" id="KW-0106">Calcium</keyword>
<evidence type="ECO:0000256" key="11">
    <source>
        <dbReference type="SAM" id="MobiDB-lite"/>
    </source>
</evidence>
<evidence type="ECO:0000256" key="10">
    <source>
        <dbReference type="ARBA" id="ARBA00037847"/>
    </source>
</evidence>
<evidence type="ECO:0000256" key="9">
    <source>
        <dbReference type="ARBA" id="ARBA00023180"/>
    </source>
</evidence>
<dbReference type="GO" id="GO:0012505">
    <property type="term" value="C:endomembrane system"/>
    <property type="evidence" value="ECO:0007669"/>
    <property type="project" value="UniProtKB-SubCell"/>
</dbReference>
<dbReference type="InParanoid" id="B7G5X7"/>
<evidence type="ECO:0000256" key="2">
    <source>
        <dbReference type="ARBA" id="ARBA00022536"/>
    </source>
</evidence>
<dbReference type="KEGG" id="pti:PHATRDRAFT_48084"/>
<feature type="compositionally biased region" description="Gly residues" evidence="11">
    <location>
        <begin position="528"/>
        <end position="538"/>
    </location>
</feature>
<evidence type="ECO:0000256" key="8">
    <source>
        <dbReference type="ARBA" id="ARBA00023136"/>
    </source>
</evidence>
<feature type="domain" description="Vacuolar sorting receptor thioredoxin-like" evidence="15">
    <location>
        <begin position="210"/>
        <end position="413"/>
    </location>
</feature>
<feature type="signal peptide" evidence="13">
    <location>
        <begin position="1"/>
        <end position="21"/>
    </location>
</feature>
<protein>
    <recommendedName>
        <fullName evidence="18">PA domain-containing protein</fullName>
    </recommendedName>
</protein>
<dbReference type="Proteomes" id="UP000000759">
    <property type="component" value="Chromosome 16"/>
</dbReference>
<feature type="chain" id="PRO_5002855451" description="PA domain-containing protein" evidence="13">
    <location>
        <begin position="22"/>
        <end position="538"/>
    </location>
</feature>
<evidence type="ECO:0000256" key="13">
    <source>
        <dbReference type="SAM" id="SignalP"/>
    </source>
</evidence>
<dbReference type="eggNOG" id="ENOG502QSX2">
    <property type="taxonomic scope" value="Eukaryota"/>
</dbReference>
<keyword evidence="17" id="KW-1185">Reference proteome</keyword>
<keyword evidence="5" id="KW-0677">Repeat</keyword>
<feature type="transmembrane region" description="Helical" evidence="12">
    <location>
        <begin position="462"/>
        <end position="481"/>
    </location>
</feature>
<keyword evidence="4 13" id="KW-0732">Signal</keyword>
<feature type="region of interest" description="Disordered" evidence="11">
    <location>
        <begin position="504"/>
        <end position="538"/>
    </location>
</feature>
<dbReference type="STRING" id="556484.B7G5X7"/>
<dbReference type="Pfam" id="PF25011">
    <property type="entry name" value="VSR_TRX"/>
    <property type="match status" value="1"/>
</dbReference>
<reference evidence="16 17" key="1">
    <citation type="journal article" date="2008" name="Nature">
        <title>The Phaeodactylum genome reveals the evolutionary history of diatom genomes.</title>
        <authorList>
            <person name="Bowler C."/>
            <person name="Allen A.E."/>
            <person name="Badger J.H."/>
            <person name="Grimwood J."/>
            <person name="Jabbari K."/>
            <person name="Kuo A."/>
            <person name="Maheswari U."/>
            <person name="Martens C."/>
            <person name="Maumus F."/>
            <person name="Otillar R.P."/>
            <person name="Rayko E."/>
            <person name="Salamov A."/>
            <person name="Vandepoele K."/>
            <person name="Beszteri B."/>
            <person name="Gruber A."/>
            <person name="Heijde M."/>
            <person name="Katinka M."/>
            <person name="Mock T."/>
            <person name="Valentin K."/>
            <person name="Verret F."/>
            <person name="Berges J.A."/>
            <person name="Brownlee C."/>
            <person name="Cadoret J.P."/>
            <person name="Chiovitti A."/>
            <person name="Choi C.J."/>
            <person name="Coesel S."/>
            <person name="De Martino A."/>
            <person name="Detter J.C."/>
            <person name="Durkin C."/>
            <person name="Falciatore A."/>
            <person name="Fournet J."/>
            <person name="Haruta M."/>
            <person name="Huysman M.J."/>
            <person name="Jenkins B.D."/>
            <person name="Jiroutova K."/>
            <person name="Jorgensen R.E."/>
            <person name="Joubert Y."/>
            <person name="Kaplan A."/>
            <person name="Kroger N."/>
            <person name="Kroth P.G."/>
            <person name="La Roche J."/>
            <person name="Lindquist E."/>
            <person name="Lommer M."/>
            <person name="Martin-Jezequel V."/>
            <person name="Lopez P.J."/>
            <person name="Lucas S."/>
            <person name="Mangogna M."/>
            <person name="McGinnis K."/>
            <person name="Medlin L.K."/>
            <person name="Montsant A."/>
            <person name="Oudot-Le Secq M.P."/>
            <person name="Napoli C."/>
            <person name="Obornik M."/>
            <person name="Parker M.S."/>
            <person name="Petit J.L."/>
            <person name="Porcel B.M."/>
            <person name="Poulsen N."/>
            <person name="Robison M."/>
            <person name="Rychlewski L."/>
            <person name="Rynearson T.A."/>
            <person name="Schmutz J."/>
            <person name="Shapiro H."/>
            <person name="Siaut M."/>
            <person name="Stanley M."/>
            <person name="Sussman M.R."/>
            <person name="Taylor A.R."/>
            <person name="Vardi A."/>
            <person name="von Dassow P."/>
            <person name="Vyverman W."/>
            <person name="Willis A."/>
            <person name="Wyrwicz L.S."/>
            <person name="Rokhsar D.S."/>
            <person name="Weissenbach J."/>
            <person name="Armbrust E.V."/>
            <person name="Green B.R."/>
            <person name="Van de Peer Y."/>
            <person name="Grigoriev I.V."/>
        </authorList>
    </citation>
    <scope>NUCLEOTIDE SEQUENCE [LARGE SCALE GENOMIC DNA]</scope>
    <source>
        <strain evidence="16 17">CCAP 1055/1</strain>
    </source>
</reference>
<sequence>MMKNTSALFVWLVWGVGRSLAAEIPADTDADSNSSKLMIHVPHRLYQEGGYRHREALFGISPYGGSIVQNVYYTNSDLCEIDDMSGGFPAREKEGTRMKPYPSPFLLMMDRGHCTFVQKVRNAQHMGASGVLIADNTCICSDTTCTAANPTAPCEMTEPIMADDGSGADISIPSFLLYKTDADKIIAEVKENRPVQAEMAWSLPSPDDRVEYDLWTSPSDGISAEFIRDWKDVAIALGDKAYFTPHMYLHDGEKSGCHAPNGDNYCFTLCTNAGRYCATDPDDDLTKGISGGDVVRESLRRICIWSHYGAANGIGREWWDYVNEFNQRCSAADYFADDACIKDAYKHSKVNGDTVEECMSNSGGTKQDVVNTKLKTEIDLQYQQGVVVIPTAYVNTAVIRGAMQPSTVFTAICAGYLAGTAPAKCTQCSACPDPVGCIRTGKCTSESPAYASTDSGVSTHTFATSMLFVVALFSGLGVWQYKRSREEMRDQVRGILAEYMPLEDQDQMNGKGDDNGSSGMMSNPMGFAQGGSGMSLIS</sequence>
<evidence type="ECO:0000256" key="6">
    <source>
        <dbReference type="ARBA" id="ARBA00022837"/>
    </source>
</evidence>
<proteinExistence type="predicted"/>
<dbReference type="Gene3D" id="3.50.30.30">
    <property type="match status" value="1"/>
</dbReference>
<dbReference type="RefSeq" id="XP_002182623.1">
    <property type="nucleotide sequence ID" value="XM_002182587.1"/>
</dbReference>
<evidence type="ECO:0008006" key="18">
    <source>
        <dbReference type="Google" id="ProtNLM"/>
    </source>
</evidence>
<feature type="domain" description="PA" evidence="14">
    <location>
        <begin position="106"/>
        <end position="183"/>
    </location>
</feature>
<dbReference type="EMBL" id="CM000618">
    <property type="protein sequence ID" value="EEC45910.1"/>
    <property type="molecule type" value="Genomic_DNA"/>
</dbReference>
<evidence type="ECO:0000313" key="16">
    <source>
        <dbReference type="EMBL" id="EEC45910.1"/>
    </source>
</evidence>
<evidence type="ECO:0000256" key="12">
    <source>
        <dbReference type="SAM" id="Phobius"/>
    </source>
</evidence>
<dbReference type="PANTHER" id="PTHR22702">
    <property type="entry name" value="PROTEASE-ASSOCIATED DOMAIN-CONTAINING PROTEIN"/>
    <property type="match status" value="1"/>
</dbReference>
<keyword evidence="7 12" id="KW-1133">Transmembrane helix</keyword>
<keyword evidence="8 12" id="KW-0472">Membrane</keyword>
<dbReference type="InterPro" id="IPR056858">
    <property type="entry name" value="VSR_TRX"/>
</dbReference>
<dbReference type="AlphaFoldDB" id="B7G5X7"/>
<evidence type="ECO:0000256" key="7">
    <source>
        <dbReference type="ARBA" id="ARBA00022989"/>
    </source>
</evidence>
<dbReference type="HOGENOM" id="CLU_508541_0_0_1"/>
<keyword evidence="2" id="KW-0245">EGF-like domain</keyword>
<dbReference type="InterPro" id="IPR003137">
    <property type="entry name" value="PA_domain"/>
</dbReference>
<dbReference type="GO" id="GO:0016020">
    <property type="term" value="C:membrane"/>
    <property type="evidence" value="ECO:0007669"/>
    <property type="project" value="UniProtKB-SubCell"/>
</dbReference>
<reference evidence="17" key="2">
    <citation type="submission" date="2008-08" db="EMBL/GenBank/DDBJ databases">
        <authorList>
            <consortium name="Diatom Consortium"/>
            <person name="Grigoriev I."/>
            <person name="Grimwood J."/>
            <person name="Kuo A."/>
            <person name="Otillar R.P."/>
            <person name="Salamov A."/>
            <person name="Detter J.C."/>
            <person name="Lindquist E."/>
            <person name="Shapiro H."/>
            <person name="Lucas S."/>
            <person name="Glavina del Rio T."/>
            <person name="Pitluck S."/>
            <person name="Rokhsar D."/>
            <person name="Bowler C."/>
        </authorList>
    </citation>
    <scope>GENOME REANNOTATION</scope>
    <source>
        <strain evidence="17">CCAP 1055/1</strain>
    </source>
</reference>
<name>B7G5X7_PHATC</name>
<accession>B7G5X7</accession>
<evidence type="ECO:0000256" key="3">
    <source>
        <dbReference type="ARBA" id="ARBA00022692"/>
    </source>
</evidence>
<evidence type="ECO:0000259" key="14">
    <source>
        <dbReference type="Pfam" id="PF02225"/>
    </source>
</evidence>
<dbReference type="GeneID" id="7203456"/>
<dbReference type="InterPro" id="IPR046450">
    <property type="entry name" value="PA_dom_sf"/>
</dbReference>
<dbReference type="PANTHER" id="PTHR22702:SF1">
    <property type="entry name" value="PROTEASE-ASSOCIATED DOMAIN-CONTAINING PROTEIN 1"/>
    <property type="match status" value="1"/>
</dbReference>
<dbReference type="SUPFAM" id="SSF52025">
    <property type="entry name" value="PA domain"/>
    <property type="match status" value="1"/>
</dbReference>
<gene>
    <name evidence="16" type="ORF">PHATRDRAFT_48084</name>
</gene>
<organism evidence="16 17">
    <name type="scientific">Phaeodactylum tricornutum (strain CCAP 1055/1)</name>
    <dbReference type="NCBI Taxonomy" id="556484"/>
    <lineage>
        <taxon>Eukaryota</taxon>
        <taxon>Sar</taxon>
        <taxon>Stramenopiles</taxon>
        <taxon>Ochrophyta</taxon>
        <taxon>Bacillariophyta</taxon>
        <taxon>Bacillariophyceae</taxon>
        <taxon>Bacillariophycidae</taxon>
        <taxon>Naviculales</taxon>
        <taxon>Phaeodactylaceae</taxon>
        <taxon>Phaeodactylum</taxon>
    </lineage>
</organism>
<evidence type="ECO:0000256" key="1">
    <source>
        <dbReference type="ARBA" id="ARBA00004479"/>
    </source>
</evidence>
<dbReference type="OMA" id="RCPMKHE"/>
<dbReference type="Pfam" id="PF02225">
    <property type="entry name" value="PA"/>
    <property type="match status" value="1"/>
</dbReference>
<comment type="subcellular location">
    <subcellularLocation>
        <location evidence="10">Endomembrane system</location>
        <topology evidence="10">Single-pass membrane protein</topology>
    </subcellularLocation>
    <subcellularLocation>
        <location evidence="1">Membrane</location>
        <topology evidence="1">Single-pass type I membrane protein</topology>
    </subcellularLocation>
</comment>
<keyword evidence="3 12" id="KW-0812">Transmembrane</keyword>
<evidence type="ECO:0000256" key="5">
    <source>
        <dbReference type="ARBA" id="ARBA00022737"/>
    </source>
</evidence>
<evidence type="ECO:0000313" key="17">
    <source>
        <dbReference type="Proteomes" id="UP000000759"/>
    </source>
</evidence>
<dbReference type="OrthoDB" id="10045365at2759"/>
<evidence type="ECO:0000256" key="4">
    <source>
        <dbReference type="ARBA" id="ARBA00022729"/>
    </source>
</evidence>
<keyword evidence="9" id="KW-0325">Glycoprotein</keyword>
<evidence type="ECO:0000259" key="15">
    <source>
        <dbReference type="Pfam" id="PF25011"/>
    </source>
</evidence>
<dbReference type="PaxDb" id="2850-Phatr48084"/>